<dbReference type="CTD" id="104144"/>
<evidence type="ECO:0000313" key="3">
    <source>
        <dbReference type="RefSeq" id="XP_028026941.1"/>
    </source>
</evidence>
<dbReference type="RefSeq" id="XP_028026941.1">
    <property type="nucleotide sequence ID" value="XM_028171140.1"/>
</dbReference>
<dbReference type="GeneID" id="114240555"/>
<proteinExistence type="predicted"/>
<evidence type="ECO:0000313" key="2">
    <source>
        <dbReference type="Proteomes" id="UP000504629"/>
    </source>
</evidence>
<feature type="region of interest" description="Disordered" evidence="1">
    <location>
        <begin position="1062"/>
        <end position="1093"/>
    </location>
</feature>
<feature type="compositionally biased region" description="Basic and acidic residues" evidence="1">
    <location>
        <begin position="1383"/>
        <end position="1406"/>
    </location>
</feature>
<gene>
    <name evidence="3" type="primary">LOC114240555</name>
</gene>
<keyword evidence="2" id="KW-1185">Reference proteome</keyword>
<feature type="region of interest" description="Disordered" evidence="1">
    <location>
        <begin position="1383"/>
        <end position="1409"/>
    </location>
</feature>
<sequence>MADGEPDALKLYWEHFFKAETGTYEKTTWLDLFLAEFIVRINEGADPKELIKFCPVSGVVTLVGCELLCGIHRVTSSISAHCGPVPAPDNTCSGRALSPPLHDIEPLPKSEAKPLSLFTRNNAQSSQDILRKYLLGGVAWKCLVLLKALGVEGLSCCRQLSSVLIWLYGELSGADGAPGTRAPPPPPAARTPIHQLFSDKIWSKQKSTGSPNSKTNSAASSEKGSFVVRSRHTHQAKFDSLERKRKAAKSSEISSESPDNEDLQVLNRSLAIKVCGPSDDFGYFNSTVRSSNDYGESFFSDPYHSPRKAKPKADDYINEKHKEIINSEMTTFEFTLTIIDLLQELCKAESSLSGAEGSQISVQCISFSLRNMCSLQFSSPPVHARPNDTRLAHTKLALTELLIVSLDKVLVHADLCTKLINNGTMPMLLRILEDVISKCNKNRAKDIDKTESDNLLKFVFGIAYSVTAFFHCLLMQCRSASKLREFTEQFKLYGECLKGGLLKECMELIIRIPETEEGETIILVKKLIESIGKLISGMKRVRSEVLHSGACSRARHKACRQRVAAGMHHHHDILGDAGSDLPLSSACCVSVLYGTLTSLLTDEEITAKSSLRNKILRVMLNSGVCCCFSPGFLMESIVRLMLTHNGVATLCLQLLEHTVYGDLGASILYPKITDQLPCSICEPKGERRDPNNKYCPLTATVERKSVWSFLIHYNSLLQLDNHNSVLHATVGHLLRVTPRCRPEMKAELLFSVIYPTFIVSKHRYIMRLEEAAHFLTLSCLNIFASLLNTVSFAEQFIQKGGLSYVLELVSLPQFARQCCAILEITIIVEIFKLMRDDCGSTYFREMSTLSSVQMLFKSLAEITEKCFNVYKPNIPVGKFEELCDVSDEREALRVVPSRRSPCPRTTLSDYKDGPSQMPDDDVLKNAVTFWKTCASLCLYSPMFREYVVSEPVFLDSYGLLKVLLHQLCNRDYAVTEMRTLIKIMEAVLTVQFAVSDVTAGKSKELSCSIVRSVLVPPAAVLEGGGGLRALGEALIRVATAEPSMHHVMPKLAHAKVPPLACESGSSTPECSSSDESTCGPYASEHSDPNPARPDDGYEADVELGKLDIIETFKSRRLSPTMSALTANPGLQSPPDAAPLECAEYTKNGDMAHPELCIIVVDILTQLIDKLMGSKCSEEGAGLERVGAALCRACCARLCGAAPRPRPAPPLLLRLLAPAHAALLTTHHPYRELQRSVLELIYALASQSISAPELAAFLKLFTAEKPPLTPLLSTLQKLFYNATCNTPDCILTFPIDMNNKEGVQSLTQELKQLVLHDATSQSQLAESCAHSLHVSHLRAGVTSCWSRGAARCGVEGAGWAPWLAGFALLLSGLTYRPHASKDINDIHDDSSDVESPKRKSPTKEATKPSELSHVVSIGHDSLMFELWLDTGTGTFTLRLCRPEPGCNRVLSEARGVGQLAPRRWHCVGLNVAETLRQRRVHVQVTVFIDGYECDPVSLPIQGILVRKITPTSVVLGDAGGARGAGACGAWDVCGVHVYRAPLLSARRALLRAAAPPDLAAQVQCDAPNFAPVLSPNLLDSNVDWEQMFNVSPSDMRELTDSLLLSFSASSPHVINLYHQNAALPTVFSGRVASASSVTSSVSAPPPHASPAGAPIPETLLTTWTGTPLSSRHKGVAPALYLLGGPDLLLYLYARVIELGGTAWEQGAALGAVLRAARLDGRLYGALRLDMLLALLAAPRCIVGPHLLEVILNEACSSPIMSVNGDNIILMGRTDAVLLEPSLLVLLLKAWRHLETGQEYNWEVEQGGAVGRGSGFALLLSAMLLLLRDHHPRRHFNLLQMNRLDLMDYLLLALKVLPLNIDHNKSSGDECVVYMERLFESCSSPLKYLDIIK</sequence>
<evidence type="ECO:0000256" key="1">
    <source>
        <dbReference type="SAM" id="MobiDB-lite"/>
    </source>
</evidence>
<accession>A0A6J2JBY1</accession>
<feature type="region of interest" description="Disordered" evidence="1">
    <location>
        <begin position="204"/>
        <end position="261"/>
    </location>
</feature>
<dbReference type="KEGG" id="bman:114240555"/>
<feature type="compositionally biased region" description="Polar residues" evidence="1">
    <location>
        <begin position="204"/>
        <end position="223"/>
    </location>
</feature>
<protein>
    <submittedName>
        <fullName evidence="3">Uncharacterized protein LOC114240555</fullName>
    </submittedName>
</protein>
<name>A0A6J2JBY1_BOMMA</name>
<feature type="compositionally biased region" description="Basic and acidic residues" evidence="1">
    <location>
        <begin position="1084"/>
        <end position="1093"/>
    </location>
</feature>
<reference evidence="3" key="1">
    <citation type="submission" date="2025-08" db="UniProtKB">
        <authorList>
            <consortium name="RefSeq"/>
        </authorList>
    </citation>
    <scope>IDENTIFICATION</scope>
    <source>
        <tissue evidence="3">Silk gland</tissue>
    </source>
</reference>
<organism evidence="2 3">
    <name type="scientific">Bombyx mandarina</name>
    <name type="common">Wild silk moth</name>
    <name type="synonym">Wild silkworm</name>
    <dbReference type="NCBI Taxonomy" id="7092"/>
    <lineage>
        <taxon>Eukaryota</taxon>
        <taxon>Metazoa</taxon>
        <taxon>Ecdysozoa</taxon>
        <taxon>Arthropoda</taxon>
        <taxon>Hexapoda</taxon>
        <taxon>Insecta</taxon>
        <taxon>Pterygota</taxon>
        <taxon>Neoptera</taxon>
        <taxon>Endopterygota</taxon>
        <taxon>Lepidoptera</taxon>
        <taxon>Glossata</taxon>
        <taxon>Ditrysia</taxon>
        <taxon>Bombycoidea</taxon>
        <taxon>Bombycidae</taxon>
        <taxon>Bombycinae</taxon>
        <taxon>Bombyx</taxon>
    </lineage>
</organism>
<feature type="compositionally biased region" description="Low complexity" evidence="1">
    <location>
        <begin position="1062"/>
        <end position="1078"/>
    </location>
</feature>
<dbReference type="OrthoDB" id="26681at2759"/>
<dbReference type="Proteomes" id="UP000504629">
    <property type="component" value="Unplaced"/>
</dbReference>